<keyword evidence="11" id="KW-0472">Membrane</keyword>
<keyword evidence="19" id="KW-1185">Reference proteome</keyword>
<keyword evidence="3" id="KW-1003">Cell membrane</keyword>
<dbReference type="PANTHER" id="PTHR31535">
    <property type="match status" value="1"/>
</dbReference>
<organism evidence="18 19">
    <name type="scientific">Halomonas gemina</name>
    <dbReference type="NCBI Taxonomy" id="2945105"/>
    <lineage>
        <taxon>Bacteria</taxon>
        <taxon>Pseudomonadati</taxon>
        <taxon>Pseudomonadota</taxon>
        <taxon>Gammaproteobacteria</taxon>
        <taxon>Oceanospirillales</taxon>
        <taxon>Halomonadaceae</taxon>
        <taxon>Halomonas</taxon>
    </lineage>
</organism>
<dbReference type="PANTHER" id="PTHR31535:SF3">
    <property type="entry name" value="REGULATORY PROTEIN ZESTE"/>
    <property type="match status" value="1"/>
</dbReference>
<feature type="compositionally biased region" description="Gly residues" evidence="16">
    <location>
        <begin position="122"/>
        <end position="135"/>
    </location>
</feature>
<gene>
    <name evidence="18" type="ORF">M8009_13080</name>
</gene>
<dbReference type="InterPro" id="IPR036116">
    <property type="entry name" value="FN3_sf"/>
</dbReference>
<reference evidence="18" key="1">
    <citation type="submission" date="2022-05" db="EMBL/GenBank/DDBJ databases">
        <title>Halomonas geminus sp. nov. and Halomonas llamarensis sp. nov. isolated from high-altitude salars of the Atacama Desert.</title>
        <authorList>
            <person name="Hintersatz C."/>
            <person name="Rojas L.A."/>
            <person name="Wei T.-S."/>
            <person name="Kutschke S."/>
            <person name="Lehmann F."/>
            <person name="Jain R."/>
            <person name="Pollmann K."/>
        </authorList>
    </citation>
    <scope>NUCLEOTIDE SEQUENCE</scope>
    <source>
        <strain evidence="18">ATCH28</strain>
    </source>
</reference>
<dbReference type="InterPro" id="IPR055163">
    <property type="entry name" value="ALK/LTK-like_GRD"/>
</dbReference>
<dbReference type="PROSITE" id="PS50853">
    <property type="entry name" value="FN3"/>
    <property type="match status" value="1"/>
</dbReference>
<protein>
    <recommendedName>
        <fullName evidence="2">receptor protein-tyrosine kinase</fullName>
        <ecNumber evidence="2">2.7.10.1</ecNumber>
    </recommendedName>
</protein>
<evidence type="ECO:0000256" key="15">
    <source>
        <dbReference type="ARBA" id="ARBA00023180"/>
    </source>
</evidence>
<keyword evidence="5" id="KW-0812">Transmembrane</keyword>
<evidence type="ECO:0000313" key="19">
    <source>
        <dbReference type="Proteomes" id="UP001165369"/>
    </source>
</evidence>
<comment type="subcellular location">
    <subcellularLocation>
        <location evidence="1">Cell membrane</location>
        <topology evidence="1">Single-pass type I membrane protein</topology>
    </subcellularLocation>
</comment>
<dbReference type="EMBL" id="JAMJPK010000005">
    <property type="protein sequence ID" value="MCL7941220.1"/>
    <property type="molecule type" value="Genomic_DNA"/>
</dbReference>
<accession>A0ABT0T2R5</accession>
<evidence type="ECO:0000256" key="3">
    <source>
        <dbReference type="ARBA" id="ARBA00022475"/>
    </source>
</evidence>
<sequence>MADWVFNATGTGRTGTIQQWTVPATGEYRITAYGAQGGGTNGGLGARMAGTFELTEGQVLRILVGQTGDAVVNSTQQDYSGGGGTFIATTDDQPLLVAGGGGGADSSETSDSRHGTTSETGNAGGVSGGTGGNGGSEDNQTVDGGAGCTGNGGSGNPDPAPQAYINGGEGGFNNAAFSDGVTVPGGYGGGGSAARKDERYPAAAGGGGYSGGGSGYNNGPYGGGGGSYNAGTDQDNAGAFQSGDGLVEIESFGPELTATSEWDATTDSYSLNAEWSEIDGATGYRLALYQGETLLEEIDTTGLTHAFEGRDAETTYRLALTPYDAAGDLDPLETEVTTPIGLPGGVTNLQHTFTTDSLTFTWDAAKDADDYRLTLSLDGAGVEEIVTSDLTATFSTLEDGTQYDLAIQAENAQGSGPIANYQATTQYLPPAMPVNLRQHEERIIAVICQWDHFEPDKVFDTEVQLLYGDELVMTDALDGAATERTFVVPMASTDYLLRVRAGNPGGWSDWAEGTVNSEDFPLIDSRLGVLGATYQEDVLHTDTWDGASDQLKGVVESVKVDSIVSLSGYSLTTTAPSLSSMNAGRETTGVEPLVTIRVSERSIKQTATVSDASGVIPAVELSVSEKEVKKTTSSVSHGAVSPGVSITSAEEKVKFTTEASSHRAVTPSVQIAASEVIA</sequence>
<evidence type="ECO:0000256" key="6">
    <source>
        <dbReference type="ARBA" id="ARBA00022729"/>
    </source>
</evidence>
<comment type="caution">
    <text evidence="18">The sequence shown here is derived from an EMBL/GenBank/DDBJ whole genome shotgun (WGS) entry which is preliminary data.</text>
</comment>
<dbReference type="Proteomes" id="UP001165369">
    <property type="component" value="Unassembled WGS sequence"/>
</dbReference>
<keyword evidence="10" id="KW-1133">Transmembrane helix</keyword>
<keyword evidence="14" id="KW-0675">Receptor</keyword>
<evidence type="ECO:0000256" key="1">
    <source>
        <dbReference type="ARBA" id="ARBA00004251"/>
    </source>
</evidence>
<evidence type="ECO:0000256" key="14">
    <source>
        <dbReference type="ARBA" id="ARBA00023170"/>
    </source>
</evidence>
<feature type="region of interest" description="Disordered" evidence="16">
    <location>
        <begin position="94"/>
        <end position="167"/>
    </location>
</feature>
<keyword evidence="12" id="KW-0829">Tyrosine-protein kinase</keyword>
<keyword evidence="4" id="KW-0808">Transferase</keyword>
<proteinExistence type="predicted"/>
<evidence type="ECO:0000256" key="11">
    <source>
        <dbReference type="ARBA" id="ARBA00023136"/>
    </source>
</evidence>
<evidence type="ECO:0000256" key="13">
    <source>
        <dbReference type="ARBA" id="ARBA00023157"/>
    </source>
</evidence>
<dbReference type="Pfam" id="PF00041">
    <property type="entry name" value="fn3"/>
    <property type="match status" value="1"/>
</dbReference>
<keyword evidence="9" id="KW-0067">ATP-binding</keyword>
<evidence type="ECO:0000256" key="7">
    <source>
        <dbReference type="ARBA" id="ARBA00022741"/>
    </source>
</evidence>
<evidence type="ECO:0000256" key="9">
    <source>
        <dbReference type="ARBA" id="ARBA00022840"/>
    </source>
</evidence>
<evidence type="ECO:0000313" key="18">
    <source>
        <dbReference type="EMBL" id="MCL7941220.1"/>
    </source>
</evidence>
<dbReference type="SUPFAM" id="SSF49265">
    <property type="entry name" value="Fibronectin type III"/>
    <property type="match status" value="2"/>
</dbReference>
<keyword evidence="8" id="KW-0418">Kinase</keyword>
<dbReference type="InterPro" id="IPR003961">
    <property type="entry name" value="FN3_dom"/>
</dbReference>
<evidence type="ECO:0000256" key="12">
    <source>
        <dbReference type="ARBA" id="ARBA00023137"/>
    </source>
</evidence>
<feature type="compositionally biased region" description="Gly residues" evidence="16">
    <location>
        <begin position="144"/>
        <end position="155"/>
    </location>
</feature>
<name>A0ABT0T2R5_9GAMM</name>
<evidence type="ECO:0000259" key="17">
    <source>
        <dbReference type="PROSITE" id="PS50853"/>
    </source>
</evidence>
<dbReference type="EC" id="2.7.10.1" evidence="2"/>
<dbReference type="Gene3D" id="2.60.40.10">
    <property type="entry name" value="Immunoglobulins"/>
    <property type="match status" value="1"/>
</dbReference>
<dbReference type="Pfam" id="PF12810">
    <property type="entry name" value="ALK_LTK_GRD"/>
    <property type="match status" value="1"/>
</dbReference>
<dbReference type="InterPro" id="IPR013783">
    <property type="entry name" value="Ig-like_fold"/>
</dbReference>
<dbReference type="SMART" id="SM00060">
    <property type="entry name" value="FN3"/>
    <property type="match status" value="2"/>
</dbReference>
<evidence type="ECO:0000256" key="4">
    <source>
        <dbReference type="ARBA" id="ARBA00022679"/>
    </source>
</evidence>
<evidence type="ECO:0000256" key="16">
    <source>
        <dbReference type="SAM" id="MobiDB-lite"/>
    </source>
</evidence>
<dbReference type="CDD" id="cd00063">
    <property type="entry name" value="FN3"/>
    <property type="match status" value="1"/>
</dbReference>
<evidence type="ECO:0000256" key="5">
    <source>
        <dbReference type="ARBA" id="ARBA00022692"/>
    </source>
</evidence>
<evidence type="ECO:0000256" key="8">
    <source>
        <dbReference type="ARBA" id="ARBA00022777"/>
    </source>
</evidence>
<keyword evidence="13" id="KW-1015">Disulfide bond</keyword>
<keyword evidence="6" id="KW-0732">Signal</keyword>
<feature type="domain" description="Fibronectin type-III" evidence="17">
    <location>
        <begin position="342"/>
        <end position="431"/>
    </location>
</feature>
<dbReference type="RefSeq" id="WP_250061814.1">
    <property type="nucleotide sequence ID" value="NZ_JAMJPK010000005.1"/>
</dbReference>
<keyword evidence="7" id="KW-0547">Nucleotide-binding</keyword>
<evidence type="ECO:0000256" key="2">
    <source>
        <dbReference type="ARBA" id="ARBA00011902"/>
    </source>
</evidence>
<keyword evidence="15" id="KW-0325">Glycoprotein</keyword>
<evidence type="ECO:0000256" key="10">
    <source>
        <dbReference type="ARBA" id="ARBA00022989"/>
    </source>
</evidence>